<proteinExistence type="predicted"/>
<feature type="compositionally biased region" description="Basic and acidic residues" evidence="1">
    <location>
        <begin position="44"/>
        <end position="55"/>
    </location>
</feature>
<dbReference type="OrthoDB" id="5806211at2759"/>
<dbReference type="WBParaSite" id="ACOC_0000235601-mRNA-1">
    <property type="protein sequence ID" value="ACOC_0000235601-mRNA-1"/>
    <property type="gene ID" value="ACOC_0000235601"/>
</dbReference>
<evidence type="ECO:0000256" key="1">
    <source>
        <dbReference type="SAM" id="MobiDB-lite"/>
    </source>
</evidence>
<evidence type="ECO:0000313" key="2">
    <source>
        <dbReference type="EMBL" id="VDM53942.1"/>
    </source>
</evidence>
<sequence length="91" mass="10150">MLFNNFAIAEKENDEFIKENGYVAAPVLPSEIRHAISSVRKRTAPSEENKIRTPEEASASLRKHTGSAVHTLPVRMQSPYSVGDQKDRVTV</sequence>
<evidence type="ECO:0000313" key="3">
    <source>
        <dbReference type="Proteomes" id="UP000267027"/>
    </source>
</evidence>
<reference evidence="2 3" key="2">
    <citation type="submission" date="2018-11" db="EMBL/GenBank/DDBJ databases">
        <authorList>
            <consortium name="Pathogen Informatics"/>
        </authorList>
    </citation>
    <scope>NUCLEOTIDE SEQUENCE [LARGE SCALE GENOMIC DNA]</scope>
    <source>
        <strain evidence="2 3">Costa Rica</strain>
    </source>
</reference>
<keyword evidence="3" id="KW-1185">Reference proteome</keyword>
<name>A0A0R3PE94_ANGCS</name>
<dbReference type="AlphaFoldDB" id="A0A0R3PE94"/>
<gene>
    <name evidence="2" type="ORF">ACOC_LOCUS2357</name>
</gene>
<evidence type="ECO:0000313" key="4">
    <source>
        <dbReference type="WBParaSite" id="ACOC_0000235601-mRNA-1"/>
    </source>
</evidence>
<feature type="region of interest" description="Disordered" evidence="1">
    <location>
        <begin position="38"/>
        <end position="91"/>
    </location>
</feature>
<dbReference type="EMBL" id="UYYA01000463">
    <property type="protein sequence ID" value="VDM53942.1"/>
    <property type="molecule type" value="Genomic_DNA"/>
</dbReference>
<accession>A0A0R3PE94</accession>
<protein>
    <submittedName>
        <fullName evidence="2 4">Uncharacterized protein</fullName>
    </submittedName>
</protein>
<reference evidence="4" key="1">
    <citation type="submission" date="2017-02" db="UniProtKB">
        <authorList>
            <consortium name="WormBaseParasite"/>
        </authorList>
    </citation>
    <scope>IDENTIFICATION</scope>
</reference>
<dbReference type="Proteomes" id="UP000267027">
    <property type="component" value="Unassembled WGS sequence"/>
</dbReference>
<organism evidence="4">
    <name type="scientific">Angiostrongylus costaricensis</name>
    <name type="common">Nematode worm</name>
    <dbReference type="NCBI Taxonomy" id="334426"/>
    <lineage>
        <taxon>Eukaryota</taxon>
        <taxon>Metazoa</taxon>
        <taxon>Ecdysozoa</taxon>
        <taxon>Nematoda</taxon>
        <taxon>Chromadorea</taxon>
        <taxon>Rhabditida</taxon>
        <taxon>Rhabditina</taxon>
        <taxon>Rhabditomorpha</taxon>
        <taxon>Strongyloidea</taxon>
        <taxon>Metastrongylidae</taxon>
        <taxon>Angiostrongylus</taxon>
    </lineage>
</organism>